<dbReference type="GO" id="GO:0000028">
    <property type="term" value="P:ribosomal small subunit assembly"/>
    <property type="evidence" value="ECO:0007669"/>
    <property type="project" value="TreeGrafter"/>
</dbReference>
<dbReference type="HAMAP" id="MF_00292">
    <property type="entry name" value="Ribosomal_eS28"/>
    <property type="match status" value="1"/>
</dbReference>
<dbReference type="PANTHER" id="PTHR10769:SF3">
    <property type="entry name" value="SMALL RIBOSOMAL SUBUNIT PROTEIN ES28"/>
    <property type="match status" value="1"/>
</dbReference>
<proteinExistence type="inferred from homology"/>
<evidence type="ECO:0000256" key="2">
    <source>
        <dbReference type="ARBA" id="ARBA00022980"/>
    </source>
</evidence>
<evidence type="ECO:0000256" key="1">
    <source>
        <dbReference type="ARBA" id="ARBA00005943"/>
    </source>
</evidence>
<dbReference type="GO" id="GO:0003735">
    <property type="term" value="F:structural constituent of ribosome"/>
    <property type="evidence" value="ECO:0007669"/>
    <property type="project" value="InterPro"/>
</dbReference>
<dbReference type="InterPro" id="IPR012340">
    <property type="entry name" value="NA-bd_OB-fold"/>
</dbReference>
<dbReference type="GO" id="GO:0006412">
    <property type="term" value="P:translation"/>
    <property type="evidence" value="ECO:0007669"/>
    <property type="project" value="UniProtKB-UniRule"/>
</dbReference>
<evidence type="ECO:0000256" key="3">
    <source>
        <dbReference type="ARBA" id="ARBA00023274"/>
    </source>
</evidence>
<organism evidence="6">
    <name type="scientific">uncultured marine thaumarchaeote AD1000_88_E07</name>
    <dbReference type="NCBI Taxonomy" id="1455946"/>
    <lineage>
        <taxon>Archaea</taxon>
        <taxon>Nitrososphaerota</taxon>
        <taxon>environmental samples</taxon>
    </lineage>
</organism>
<evidence type="ECO:0000256" key="5">
    <source>
        <dbReference type="HAMAP-Rule" id="MF_00292"/>
    </source>
</evidence>
<reference evidence="6" key="1">
    <citation type="journal article" date="2014" name="Genome Biol. Evol.">
        <title>Pangenome evidence for extensive interdomain horizontal transfer affecting lineage core and shell genes in uncultured planktonic thaumarchaeota and euryarchaeota.</title>
        <authorList>
            <person name="Deschamps P."/>
            <person name="Zivanovic Y."/>
            <person name="Moreira D."/>
            <person name="Rodriguez-Valera F."/>
            <person name="Lopez-Garcia P."/>
        </authorList>
    </citation>
    <scope>NUCLEOTIDE SEQUENCE</scope>
</reference>
<dbReference type="AlphaFoldDB" id="A0A075G048"/>
<gene>
    <name evidence="6" type="primary">RP-S28e</name>
    <name evidence="6" type="synonym">RPS28</name>
    <name evidence="5" type="synonym">rps28e</name>
</gene>
<dbReference type="CDD" id="cd04457">
    <property type="entry name" value="S1_S28E"/>
    <property type="match status" value="1"/>
</dbReference>
<keyword evidence="2 5" id="KW-0689">Ribosomal protein</keyword>
<dbReference type="PROSITE" id="PS00961">
    <property type="entry name" value="RIBOSOMAL_S28E"/>
    <property type="match status" value="1"/>
</dbReference>
<name>A0A075G048_9ARCH</name>
<dbReference type="InterPro" id="IPR000289">
    <property type="entry name" value="Ribosomal_eS28"/>
</dbReference>
<dbReference type="FunFam" id="2.40.50.140:FF:000145">
    <property type="entry name" value="30S ribosomal protein S28e"/>
    <property type="match status" value="1"/>
</dbReference>
<evidence type="ECO:0000313" key="6">
    <source>
        <dbReference type="EMBL" id="AIE96948.1"/>
    </source>
</evidence>
<dbReference type="Pfam" id="PF01200">
    <property type="entry name" value="Ribosomal_S28e"/>
    <property type="match status" value="1"/>
</dbReference>
<dbReference type="EMBL" id="KF900493">
    <property type="protein sequence ID" value="AIE96948.1"/>
    <property type="molecule type" value="Genomic_DNA"/>
</dbReference>
<dbReference type="InterPro" id="IPR028626">
    <property type="entry name" value="Ribosomal_eS28_CS"/>
</dbReference>
<dbReference type="NCBIfam" id="NF003080">
    <property type="entry name" value="PRK04007.1"/>
    <property type="match status" value="1"/>
</dbReference>
<protein>
    <recommendedName>
        <fullName evidence="4 5">Small ribosomal subunit protein eS28</fullName>
    </recommendedName>
</protein>
<evidence type="ECO:0000256" key="4">
    <source>
        <dbReference type="ARBA" id="ARBA00035146"/>
    </source>
</evidence>
<dbReference type="GO" id="GO:0030490">
    <property type="term" value="P:maturation of SSU-rRNA"/>
    <property type="evidence" value="ECO:0007669"/>
    <property type="project" value="TreeGrafter"/>
</dbReference>
<dbReference type="Gene3D" id="2.40.50.140">
    <property type="entry name" value="Nucleic acid-binding proteins"/>
    <property type="match status" value="1"/>
</dbReference>
<keyword evidence="3 5" id="KW-0687">Ribonucleoprotein</keyword>
<dbReference type="PANTHER" id="PTHR10769">
    <property type="entry name" value="40S RIBOSOMAL PROTEIN S28"/>
    <property type="match status" value="1"/>
</dbReference>
<comment type="similarity">
    <text evidence="1 5">Belongs to the eukaryotic ribosomal protein eS28 family.</text>
</comment>
<dbReference type="GO" id="GO:0022627">
    <property type="term" value="C:cytosolic small ribosomal subunit"/>
    <property type="evidence" value="ECO:0007669"/>
    <property type="project" value="TreeGrafter"/>
</dbReference>
<accession>A0A075G048</accession>
<sequence length="72" mass="8014">MSQQSNTDELASAEIIQIVGRTGIAGEVIQVRVKILEGKDKGRVLTRNVKGSVRMSDIIILRETEREAKKIH</sequence>
<dbReference type="SUPFAM" id="SSF50249">
    <property type="entry name" value="Nucleic acid-binding proteins"/>
    <property type="match status" value="1"/>
</dbReference>